<evidence type="ECO:0000313" key="2">
    <source>
        <dbReference type="EMBL" id="EDS17257.1"/>
    </source>
</evidence>
<keyword evidence="1" id="KW-0812">Transmembrane</keyword>
<name>B0N619_9FIRM</name>
<keyword evidence="3" id="KW-1185">Reference proteome</keyword>
<dbReference type="EMBL" id="ABFX02000008">
    <property type="protein sequence ID" value="EDS17257.1"/>
    <property type="molecule type" value="Genomic_DNA"/>
</dbReference>
<accession>B0N619</accession>
<sequence>MFAKIIALNTNFSIISLYLSISFYFTMENSGTKASNPLTILNVLINKKVYSSKNLHHLILSNTQISNTIFLFHSCNWDTLLIYQIKLNILNYIFIQQKKQL</sequence>
<evidence type="ECO:0000313" key="3">
    <source>
        <dbReference type="Proteomes" id="UP000005798"/>
    </source>
</evidence>
<keyword evidence="1" id="KW-1133">Transmembrane helix</keyword>
<reference evidence="2" key="1">
    <citation type="submission" date="2007-11" db="EMBL/GenBank/DDBJ databases">
        <authorList>
            <person name="Fulton L."/>
            <person name="Clifton S."/>
            <person name="Fulton B."/>
            <person name="Xu J."/>
            <person name="Minx P."/>
            <person name="Pepin K.H."/>
            <person name="Johnson M."/>
            <person name="Thiruvilangam P."/>
            <person name="Bhonagiri V."/>
            <person name="Nash W.E."/>
            <person name="Mardis E.R."/>
            <person name="Wilson R.K."/>
        </authorList>
    </citation>
    <scope>NUCLEOTIDE SEQUENCE [LARGE SCALE GENOMIC DNA]</scope>
    <source>
        <strain evidence="2">DSM 1402</strain>
    </source>
</reference>
<protein>
    <submittedName>
        <fullName evidence="2">Uncharacterized protein</fullName>
    </submittedName>
</protein>
<proteinExistence type="predicted"/>
<organism evidence="2 3">
    <name type="scientific">Thomasclavelia ramosa DSM 1402</name>
    <dbReference type="NCBI Taxonomy" id="445974"/>
    <lineage>
        <taxon>Bacteria</taxon>
        <taxon>Bacillati</taxon>
        <taxon>Bacillota</taxon>
        <taxon>Erysipelotrichia</taxon>
        <taxon>Erysipelotrichales</taxon>
        <taxon>Coprobacillaceae</taxon>
        <taxon>Thomasclavelia</taxon>
    </lineage>
</organism>
<dbReference type="AlphaFoldDB" id="B0N619"/>
<gene>
    <name evidence="2" type="ORF">CLORAM_02038</name>
</gene>
<dbReference type="Proteomes" id="UP000005798">
    <property type="component" value="Unassembled WGS sequence"/>
</dbReference>
<evidence type="ECO:0000256" key="1">
    <source>
        <dbReference type="SAM" id="Phobius"/>
    </source>
</evidence>
<dbReference type="HOGENOM" id="CLU_2287190_0_0_9"/>
<reference evidence="2" key="2">
    <citation type="submission" date="2014-06" db="EMBL/GenBank/DDBJ databases">
        <title>Draft genome sequence of Clostridium ramosum(DSM 1402).</title>
        <authorList>
            <person name="Sudarsanam P."/>
            <person name="Ley R."/>
            <person name="Guruge J."/>
            <person name="Turnbaugh P.J."/>
            <person name="Mahowald M."/>
            <person name="Liep D."/>
            <person name="Gordon J."/>
        </authorList>
    </citation>
    <scope>NUCLEOTIDE SEQUENCE</scope>
    <source>
        <strain evidence="2">DSM 1402</strain>
    </source>
</reference>
<feature type="transmembrane region" description="Helical" evidence="1">
    <location>
        <begin position="6"/>
        <end position="25"/>
    </location>
</feature>
<comment type="caution">
    <text evidence="2">The sequence shown here is derived from an EMBL/GenBank/DDBJ whole genome shotgun (WGS) entry which is preliminary data.</text>
</comment>
<keyword evidence="1" id="KW-0472">Membrane</keyword>